<evidence type="ECO:0000313" key="16">
    <source>
        <dbReference type="Proteomes" id="UP000305095"/>
    </source>
</evidence>
<dbReference type="GO" id="GO:0046872">
    <property type="term" value="F:metal ion binding"/>
    <property type="evidence" value="ECO:0007669"/>
    <property type="project" value="UniProtKB-KW"/>
</dbReference>
<organism evidence="15 16">
    <name type="scientific">Bradyrhizobium elkanii</name>
    <dbReference type="NCBI Taxonomy" id="29448"/>
    <lineage>
        <taxon>Bacteria</taxon>
        <taxon>Pseudomonadati</taxon>
        <taxon>Pseudomonadota</taxon>
        <taxon>Alphaproteobacteria</taxon>
        <taxon>Hyphomicrobiales</taxon>
        <taxon>Nitrobacteraceae</taxon>
        <taxon>Bradyrhizobium</taxon>
    </lineage>
</organism>
<evidence type="ECO:0000256" key="2">
    <source>
        <dbReference type="ARBA" id="ARBA00004496"/>
    </source>
</evidence>
<dbReference type="EC" id="6.1.1.10" evidence="12"/>
<evidence type="ECO:0000256" key="5">
    <source>
        <dbReference type="ARBA" id="ARBA00022598"/>
    </source>
</evidence>
<comment type="catalytic activity">
    <reaction evidence="11 12">
        <text>tRNA(Met) + L-methionine + ATP = L-methionyl-tRNA(Met) + AMP + diphosphate</text>
        <dbReference type="Rhea" id="RHEA:13481"/>
        <dbReference type="Rhea" id="RHEA-COMP:9667"/>
        <dbReference type="Rhea" id="RHEA-COMP:9698"/>
        <dbReference type="ChEBI" id="CHEBI:30616"/>
        <dbReference type="ChEBI" id="CHEBI:33019"/>
        <dbReference type="ChEBI" id="CHEBI:57844"/>
        <dbReference type="ChEBI" id="CHEBI:78442"/>
        <dbReference type="ChEBI" id="CHEBI:78530"/>
        <dbReference type="ChEBI" id="CHEBI:456215"/>
        <dbReference type="EC" id="6.1.1.10"/>
    </reaction>
</comment>
<comment type="similarity">
    <text evidence="3 12">Belongs to the class-I aminoacyl-tRNA synthetase family. MetG type 1 subfamily.</text>
</comment>
<keyword evidence="5 12" id="KW-0436">Ligase</keyword>
<dbReference type="Proteomes" id="UP000305095">
    <property type="component" value="Unassembled WGS sequence"/>
</dbReference>
<dbReference type="Pfam" id="PF19303">
    <property type="entry name" value="Anticodon_3"/>
    <property type="match status" value="1"/>
</dbReference>
<feature type="domain" description="Methionyl-tRNA synthetase anticodon-binding" evidence="14">
    <location>
        <begin position="410"/>
        <end position="558"/>
    </location>
</feature>
<dbReference type="NCBIfam" id="TIGR00398">
    <property type="entry name" value="metG"/>
    <property type="match status" value="1"/>
</dbReference>
<keyword evidence="12" id="KW-0479">Metal-binding</keyword>
<dbReference type="InterPro" id="IPR033911">
    <property type="entry name" value="MetRS_core"/>
</dbReference>
<evidence type="ECO:0000256" key="3">
    <source>
        <dbReference type="ARBA" id="ARBA00008258"/>
    </source>
</evidence>
<dbReference type="GO" id="GO:0017101">
    <property type="term" value="C:aminoacyl-tRNA synthetase multienzyme complex"/>
    <property type="evidence" value="ECO:0007669"/>
    <property type="project" value="TreeGrafter"/>
</dbReference>
<feature type="binding site" evidence="12">
    <location>
        <position position="143"/>
    </location>
    <ligand>
        <name>Zn(2+)</name>
        <dbReference type="ChEBI" id="CHEBI:29105"/>
    </ligand>
</feature>
<dbReference type="PRINTS" id="PR01041">
    <property type="entry name" value="TRNASYNTHMET"/>
</dbReference>
<comment type="subcellular location">
    <subcellularLocation>
        <location evidence="2 12">Cytoplasm</location>
    </subcellularLocation>
</comment>
<feature type="short sequence motif" description="'KMSKS' region" evidence="12">
    <location>
        <begin position="334"/>
        <end position="338"/>
    </location>
</feature>
<protein>
    <recommendedName>
        <fullName evidence="12">Methionine--tRNA ligase</fullName>
        <ecNumber evidence="12">6.1.1.10</ecNumber>
    </recommendedName>
    <alternativeName>
        <fullName evidence="12">Methionyl-tRNA synthetase</fullName>
        <shortName evidence="12">MetRS</shortName>
    </alternativeName>
</protein>
<keyword evidence="10 12" id="KW-0030">Aminoacyl-tRNA synthetase</keyword>
<dbReference type="GO" id="GO:0005524">
    <property type="term" value="F:ATP binding"/>
    <property type="evidence" value="ECO:0007669"/>
    <property type="project" value="UniProtKB-UniRule"/>
</dbReference>
<dbReference type="Gene3D" id="2.20.28.20">
    <property type="entry name" value="Methionyl-tRNA synthetase, Zn-domain"/>
    <property type="match status" value="1"/>
</dbReference>
<feature type="short sequence motif" description="'HIGH' region" evidence="12">
    <location>
        <begin position="11"/>
        <end position="21"/>
    </location>
</feature>
<evidence type="ECO:0000256" key="10">
    <source>
        <dbReference type="ARBA" id="ARBA00023146"/>
    </source>
</evidence>
<dbReference type="RefSeq" id="WP_137483523.1">
    <property type="nucleotide sequence ID" value="NZ_SZZP01000037.1"/>
</dbReference>
<comment type="subunit">
    <text evidence="12">Monomer.</text>
</comment>
<comment type="function">
    <text evidence="1 12">Is required not only for elongation of protein synthesis but also for the initiation of all mRNA translation through initiator tRNA(fMet) aminoacylation.</text>
</comment>
<dbReference type="EMBL" id="SZZP01000037">
    <property type="protein sequence ID" value="TKV73367.1"/>
    <property type="molecule type" value="Genomic_DNA"/>
</dbReference>
<evidence type="ECO:0000256" key="6">
    <source>
        <dbReference type="ARBA" id="ARBA00022741"/>
    </source>
</evidence>
<feature type="domain" description="Methionyl/Leucyl tRNA synthetase" evidence="13">
    <location>
        <begin position="4"/>
        <end position="397"/>
    </location>
</feature>
<comment type="caution">
    <text evidence="15">The sequence shown here is derived from an EMBL/GenBank/DDBJ whole genome shotgun (WGS) entry which is preliminary data.</text>
</comment>
<sequence>MTKFLITSALPYVNGVKHLGNLIGSLLPADVHARFRRQTGCDVLFICATDEHGTPAELGAIEAGQDVRAFCDAQHAVQADIYRRFGLSFDHFGRTSAPHNHALTQHFYRRLDDAGLIEARTSRQVFSPADRRFLPDRYVLGTCPHCGEAGARGDQCDHCGTLLDPPDLIDPRSALSGDRALEIRESRHLFLRQSRLVERIGAWIDSRKGWSPFVVSTAKGWLNAELRDRCITRDLAWGIAVPREGFEGKVFYVWFDAPIGYIAATQEWADAAPGRDWRQWWWQADDVCYIQFLGKDNIPFHTVSFPATLIGSGEPWKTADVIKGFHWLNYEGGKFSTSRKRGVFTDAALTELPADLWRWWLIANAPESADTDFGVARFVADVNKDLADIFGNLANRIISFAHHAFDGRFPEGGVPDDAERQLAHGLEQRIVTLHRHHTALEFRAAAATTRAIWDTANAYLQHAAPWSAIKSDPERAAVITRVGLNLVALSATLAWSIAPHLAARVLGTLGQSDAVPRWPNGPLLPLLDRGTGTPVARLGPLVEKITPERAGQLTARFGA</sequence>
<dbReference type="GO" id="GO:0006431">
    <property type="term" value="P:methionyl-tRNA aminoacylation"/>
    <property type="evidence" value="ECO:0007669"/>
    <property type="project" value="UniProtKB-UniRule"/>
</dbReference>
<reference evidence="15 16" key="1">
    <citation type="submission" date="2019-05" db="EMBL/GenBank/DDBJ databases">
        <title>Draft Genome of Bradyrhizobium elkanii strain SEMIA 938, Used in Commercial Inoculants for Lupinus spp. in Brazil.</title>
        <authorList>
            <person name="Hungria M."/>
            <person name="Delamuta J.R.M."/>
            <person name="Ribeiro R.A."/>
            <person name="Nogueira M.A."/>
        </authorList>
    </citation>
    <scope>NUCLEOTIDE SEQUENCE [LARGE SCALE GENOMIC DNA]</scope>
    <source>
        <strain evidence="15 16">Semia 938</strain>
    </source>
</reference>
<evidence type="ECO:0000256" key="11">
    <source>
        <dbReference type="ARBA" id="ARBA00047364"/>
    </source>
</evidence>
<dbReference type="SUPFAM" id="SSF52374">
    <property type="entry name" value="Nucleotidylyl transferase"/>
    <property type="match status" value="1"/>
</dbReference>
<evidence type="ECO:0000259" key="14">
    <source>
        <dbReference type="Pfam" id="PF19303"/>
    </source>
</evidence>
<evidence type="ECO:0000256" key="1">
    <source>
        <dbReference type="ARBA" id="ARBA00003314"/>
    </source>
</evidence>
<keyword evidence="4 12" id="KW-0963">Cytoplasm</keyword>
<evidence type="ECO:0000256" key="7">
    <source>
        <dbReference type="ARBA" id="ARBA00022833"/>
    </source>
</evidence>
<dbReference type="FunFam" id="2.20.28.20:FF:000001">
    <property type="entry name" value="Methionine--tRNA ligase"/>
    <property type="match status" value="1"/>
</dbReference>
<evidence type="ECO:0000256" key="4">
    <source>
        <dbReference type="ARBA" id="ARBA00022490"/>
    </source>
</evidence>
<comment type="cofactor">
    <cofactor evidence="12">
        <name>Zn(2+)</name>
        <dbReference type="ChEBI" id="CHEBI:29105"/>
    </cofactor>
    <text evidence="12">Binds 1 zinc ion per subunit.</text>
</comment>
<accession>A0A4U6RGQ4</accession>
<dbReference type="PANTHER" id="PTHR45765:SF1">
    <property type="entry name" value="METHIONINE--TRNA LIGASE, CYTOPLASMIC"/>
    <property type="match status" value="1"/>
</dbReference>
<evidence type="ECO:0000256" key="8">
    <source>
        <dbReference type="ARBA" id="ARBA00022840"/>
    </source>
</evidence>
<dbReference type="GO" id="GO:0004825">
    <property type="term" value="F:methionine-tRNA ligase activity"/>
    <property type="evidence" value="ECO:0007669"/>
    <property type="project" value="UniProtKB-UniRule"/>
</dbReference>
<dbReference type="HAMAP" id="MF_00098">
    <property type="entry name" value="Met_tRNA_synth_type1"/>
    <property type="match status" value="1"/>
</dbReference>
<keyword evidence="9 12" id="KW-0648">Protein biosynthesis</keyword>
<evidence type="ECO:0000259" key="13">
    <source>
        <dbReference type="Pfam" id="PF09334"/>
    </source>
</evidence>
<dbReference type="Gene3D" id="1.10.730.10">
    <property type="entry name" value="Isoleucyl-tRNA Synthetase, Domain 1"/>
    <property type="match status" value="1"/>
</dbReference>
<dbReference type="InterPro" id="IPR041872">
    <property type="entry name" value="Anticodon_Met"/>
</dbReference>
<dbReference type="InterPro" id="IPR023458">
    <property type="entry name" value="Met-tRNA_ligase_1"/>
</dbReference>
<dbReference type="GO" id="GO:0005829">
    <property type="term" value="C:cytosol"/>
    <property type="evidence" value="ECO:0007669"/>
    <property type="project" value="TreeGrafter"/>
</dbReference>
<keyword evidence="6 12" id="KW-0547">Nucleotide-binding</keyword>
<dbReference type="SUPFAM" id="SSF57770">
    <property type="entry name" value="Methionyl-tRNA synthetase (MetRS), Zn-domain"/>
    <property type="match status" value="1"/>
</dbReference>
<feature type="binding site" evidence="12">
    <location>
        <position position="146"/>
    </location>
    <ligand>
        <name>Zn(2+)</name>
        <dbReference type="ChEBI" id="CHEBI:29105"/>
    </ligand>
</feature>
<dbReference type="InterPro" id="IPR014729">
    <property type="entry name" value="Rossmann-like_a/b/a_fold"/>
</dbReference>
<evidence type="ECO:0000256" key="12">
    <source>
        <dbReference type="HAMAP-Rule" id="MF_00098"/>
    </source>
</evidence>
<dbReference type="Gene3D" id="3.40.50.620">
    <property type="entry name" value="HUPs"/>
    <property type="match status" value="1"/>
</dbReference>
<dbReference type="PANTHER" id="PTHR45765">
    <property type="entry name" value="METHIONINE--TRNA LIGASE"/>
    <property type="match status" value="1"/>
</dbReference>
<feature type="binding site" evidence="12">
    <location>
        <position position="156"/>
    </location>
    <ligand>
        <name>Zn(2+)</name>
        <dbReference type="ChEBI" id="CHEBI:29105"/>
    </ligand>
</feature>
<dbReference type="InterPro" id="IPR009080">
    <property type="entry name" value="tRNAsynth_Ia_anticodon-bd"/>
</dbReference>
<evidence type="ECO:0000256" key="9">
    <source>
        <dbReference type="ARBA" id="ARBA00022917"/>
    </source>
</evidence>
<dbReference type="InterPro" id="IPR029038">
    <property type="entry name" value="MetRS_Zn"/>
</dbReference>
<keyword evidence="7 12" id="KW-0862">Zinc</keyword>
<dbReference type="InterPro" id="IPR014758">
    <property type="entry name" value="Met-tRNA_synth"/>
</dbReference>
<evidence type="ECO:0000313" key="15">
    <source>
        <dbReference type="EMBL" id="TKV73367.1"/>
    </source>
</evidence>
<gene>
    <name evidence="12 15" type="primary">metG</name>
    <name evidence="15" type="ORF">FDV58_37385</name>
</gene>
<proteinExistence type="inferred from homology"/>
<feature type="binding site" evidence="12">
    <location>
        <position position="337"/>
    </location>
    <ligand>
        <name>ATP</name>
        <dbReference type="ChEBI" id="CHEBI:30616"/>
    </ligand>
</feature>
<feature type="binding site" evidence="12">
    <location>
        <position position="159"/>
    </location>
    <ligand>
        <name>Zn(2+)</name>
        <dbReference type="ChEBI" id="CHEBI:29105"/>
    </ligand>
</feature>
<dbReference type="InterPro" id="IPR015413">
    <property type="entry name" value="Methionyl/Leucyl_tRNA_Synth"/>
</dbReference>
<dbReference type="Pfam" id="PF09334">
    <property type="entry name" value="tRNA-synt_1g"/>
    <property type="match status" value="1"/>
</dbReference>
<keyword evidence="8 12" id="KW-0067">ATP-binding</keyword>
<dbReference type="AlphaFoldDB" id="A0A4U6RGQ4"/>
<dbReference type="CDD" id="cd00814">
    <property type="entry name" value="MetRS_core"/>
    <property type="match status" value="1"/>
</dbReference>
<name>A0A4U6RGQ4_BRAEL</name>
<dbReference type="SUPFAM" id="SSF47323">
    <property type="entry name" value="Anticodon-binding domain of a subclass of class I aminoacyl-tRNA synthetases"/>
    <property type="match status" value="1"/>
</dbReference>